<evidence type="ECO:0000313" key="7">
    <source>
        <dbReference type="EMBL" id="ADY74127.1"/>
    </source>
</evidence>
<evidence type="ECO:0000259" key="6">
    <source>
        <dbReference type="Pfam" id="PF22740"/>
    </source>
</evidence>
<dbReference type="NCBIfam" id="NF003828">
    <property type="entry name" value="PRK05416.1"/>
    <property type="match status" value="1"/>
</dbReference>
<dbReference type="Proteomes" id="UP000007102">
    <property type="component" value="Chromosome"/>
</dbReference>
<dbReference type="InParanoid" id="F0S2B2"/>
<dbReference type="GO" id="GO:0005525">
    <property type="term" value="F:GTP binding"/>
    <property type="evidence" value="ECO:0007669"/>
    <property type="project" value="UniProtKB-UniRule"/>
</dbReference>
<feature type="domain" description="RapZ-like N-terminal" evidence="5">
    <location>
        <begin position="5"/>
        <end position="161"/>
    </location>
</feature>
<dbReference type="STRING" id="868864.Dester_1500"/>
<dbReference type="GO" id="GO:0005524">
    <property type="term" value="F:ATP binding"/>
    <property type="evidence" value="ECO:0007669"/>
    <property type="project" value="UniProtKB-UniRule"/>
</dbReference>
<dbReference type="InterPro" id="IPR027417">
    <property type="entry name" value="P-loop_NTPase"/>
</dbReference>
<evidence type="ECO:0000256" key="4">
    <source>
        <dbReference type="HAMAP-Rule" id="MF_00636"/>
    </source>
</evidence>
<dbReference type="EMBL" id="CP002543">
    <property type="protein sequence ID" value="ADY74127.1"/>
    <property type="molecule type" value="Genomic_DNA"/>
</dbReference>
<dbReference type="Pfam" id="PF22740">
    <property type="entry name" value="PapZ_C"/>
    <property type="match status" value="1"/>
</dbReference>
<evidence type="ECO:0000259" key="5">
    <source>
        <dbReference type="Pfam" id="PF03668"/>
    </source>
</evidence>
<evidence type="ECO:0000313" key="8">
    <source>
        <dbReference type="Proteomes" id="UP000007102"/>
    </source>
</evidence>
<sequence>MKEKEILIITGESGAGKSSAMKHLEDLGFYCIDNIPPDLIPSLIRLIEDNPEIEKAALVIDIRNPGFRNAFPSILEKLKKQFAVQVWYFTADKDILIKRFSETRRPHPFEKYEPEKGLEELIEEEKEILKPMKQYADIIIDTSKMTIHELKRFIKGLISGEKPRLKITFLSFGFKYGIPTSADNIFDVRFLPNPHFIPKLRPKTGMDKEVVDYIMQFDESKKILDLILKLVEFLIPMYEKEGKAYITFAIGCTGGQHRSIALAELLAFQTHEKFPEYEIYVEHREKNVRRRIS</sequence>
<evidence type="ECO:0000256" key="1">
    <source>
        <dbReference type="ARBA" id="ARBA00022741"/>
    </source>
</evidence>
<dbReference type="PANTHER" id="PTHR30448:SF0">
    <property type="entry name" value="RNASE ADAPTER PROTEIN RAPZ"/>
    <property type="match status" value="1"/>
</dbReference>
<keyword evidence="3 4" id="KW-0342">GTP-binding</keyword>
<dbReference type="HAMAP" id="MF_00636">
    <property type="entry name" value="RapZ_like"/>
    <property type="match status" value="1"/>
</dbReference>
<accession>F0S2B2</accession>
<keyword evidence="2 4" id="KW-0067">ATP-binding</keyword>
<dbReference type="InterPro" id="IPR005337">
    <property type="entry name" value="RapZ-like"/>
</dbReference>
<evidence type="ECO:0000256" key="2">
    <source>
        <dbReference type="ARBA" id="ARBA00022840"/>
    </source>
</evidence>
<dbReference type="HOGENOM" id="CLU_059558_0_0_0"/>
<dbReference type="PANTHER" id="PTHR30448">
    <property type="entry name" value="RNASE ADAPTER PROTEIN RAPZ"/>
    <property type="match status" value="1"/>
</dbReference>
<dbReference type="FunCoup" id="F0S2B2">
    <property type="interactions" value="133"/>
</dbReference>
<dbReference type="eggNOG" id="COG1660">
    <property type="taxonomic scope" value="Bacteria"/>
</dbReference>
<gene>
    <name evidence="7" type="ordered locus">Dester_1500</name>
</gene>
<feature type="domain" description="RapZ C-terminal" evidence="6">
    <location>
        <begin position="165"/>
        <end position="285"/>
    </location>
</feature>
<proteinExistence type="inferred from homology"/>
<protein>
    <submittedName>
        <fullName evidence="7">UPF0042 nucleotide-binding protein yhbJ</fullName>
    </submittedName>
</protein>
<evidence type="ECO:0000256" key="3">
    <source>
        <dbReference type="ARBA" id="ARBA00023134"/>
    </source>
</evidence>
<dbReference type="AlphaFoldDB" id="F0S2B2"/>
<dbReference type="InterPro" id="IPR053930">
    <property type="entry name" value="RapZ-like_N"/>
</dbReference>
<dbReference type="KEGG" id="dte:Dester_1500"/>
<reference evidence="8" key="2">
    <citation type="submission" date="2011-02" db="EMBL/GenBank/DDBJ databases">
        <title>The complete genome of Desulfurobacterium thermolithotrophum DSM 11699.</title>
        <authorList>
            <consortium name="US DOE Joint Genome Institute (JGI-PGF)"/>
            <person name="Lucas S."/>
            <person name="Copeland A."/>
            <person name="Lapidus A."/>
            <person name="Bruce D."/>
            <person name="Goodwin L."/>
            <person name="Pitluck S."/>
            <person name="Kyrpides N."/>
            <person name="Mavromatis K."/>
            <person name="Pagani I."/>
            <person name="Ivanova N."/>
            <person name="Mikhailova N."/>
            <person name="Daligault H."/>
            <person name="Detter J.C."/>
            <person name="Tapia R."/>
            <person name="Han C."/>
            <person name="Land M."/>
            <person name="Hauser L."/>
            <person name="Markowitz V."/>
            <person name="Cheng J.-F."/>
            <person name="Hugenholtz P."/>
            <person name="Woyke T."/>
            <person name="Wu D."/>
            <person name="Spring S."/>
            <person name="Brambilla E."/>
            <person name="Klenk H.-P."/>
            <person name="Eisen J.A."/>
        </authorList>
    </citation>
    <scope>NUCLEOTIDE SEQUENCE [LARGE SCALE GENOMIC DNA]</scope>
    <source>
        <strain evidence="8">DSM 11699 / BSA</strain>
    </source>
</reference>
<dbReference type="Gene3D" id="3.40.50.300">
    <property type="entry name" value="P-loop containing nucleotide triphosphate hydrolases"/>
    <property type="match status" value="1"/>
</dbReference>
<organism evidence="7 8">
    <name type="scientific">Desulfurobacterium thermolithotrophum (strain DSM 11699 / BSA)</name>
    <dbReference type="NCBI Taxonomy" id="868864"/>
    <lineage>
        <taxon>Bacteria</taxon>
        <taxon>Pseudomonadati</taxon>
        <taxon>Aquificota</taxon>
        <taxon>Aquificia</taxon>
        <taxon>Desulfurobacteriales</taxon>
        <taxon>Desulfurobacteriaceae</taxon>
        <taxon>Desulfurobacterium</taxon>
    </lineage>
</organism>
<dbReference type="SUPFAM" id="SSF52540">
    <property type="entry name" value="P-loop containing nucleoside triphosphate hydrolases"/>
    <property type="match status" value="1"/>
</dbReference>
<keyword evidence="8" id="KW-1185">Reference proteome</keyword>
<keyword evidence="1 4" id="KW-0547">Nucleotide-binding</keyword>
<dbReference type="InterPro" id="IPR053931">
    <property type="entry name" value="RapZ_C"/>
</dbReference>
<dbReference type="PIRSF" id="PIRSF005052">
    <property type="entry name" value="P-loopkin"/>
    <property type="match status" value="1"/>
</dbReference>
<dbReference type="OrthoDB" id="9784461at2"/>
<dbReference type="RefSeq" id="WP_013639074.1">
    <property type="nucleotide sequence ID" value="NC_015185.1"/>
</dbReference>
<feature type="binding site" evidence="4">
    <location>
        <begin position="61"/>
        <end position="64"/>
    </location>
    <ligand>
        <name>GTP</name>
        <dbReference type="ChEBI" id="CHEBI:37565"/>
    </ligand>
</feature>
<feature type="binding site" evidence="4">
    <location>
        <begin position="11"/>
        <end position="18"/>
    </location>
    <ligand>
        <name>ATP</name>
        <dbReference type="ChEBI" id="CHEBI:30616"/>
    </ligand>
</feature>
<dbReference type="Pfam" id="PF03668">
    <property type="entry name" value="RapZ-like_N"/>
    <property type="match status" value="1"/>
</dbReference>
<reference evidence="7 8" key="1">
    <citation type="journal article" date="2011" name="Stand. Genomic Sci.">
        <title>Complete genome sequence of the thermophilic sulfur-reducer Desulfurobacterium thermolithotrophum type strain (BSA(T)) from a deep-sea hydrothermal vent.</title>
        <authorList>
            <person name="Goker M."/>
            <person name="Daligault H."/>
            <person name="Mwirichia R."/>
            <person name="Lapidus A."/>
            <person name="Lucas S."/>
            <person name="Deshpande S."/>
            <person name="Pagani I."/>
            <person name="Tapia R."/>
            <person name="Cheng J.F."/>
            <person name="Goodwin L."/>
            <person name="Pitluck S."/>
            <person name="Liolios K."/>
            <person name="Ivanova N."/>
            <person name="Mavromatis K."/>
            <person name="Mikhailova N."/>
            <person name="Pati A."/>
            <person name="Chen A."/>
            <person name="Palaniappan K."/>
            <person name="Han C."/>
            <person name="Land M."/>
            <person name="Hauser L."/>
            <person name="Pan C."/>
            <person name="Brambilla E.M."/>
            <person name="Rohde M."/>
            <person name="Spring S."/>
            <person name="Sikorski J."/>
            <person name="Wirth R."/>
            <person name="Detter J.C."/>
            <person name="Woyke T."/>
            <person name="Bristow J."/>
            <person name="Eisen J.A."/>
            <person name="Markowitz V."/>
            <person name="Hugenholtz P."/>
            <person name="Kyrpides N.C."/>
            <person name="Klenk H.P."/>
        </authorList>
    </citation>
    <scope>NUCLEOTIDE SEQUENCE [LARGE SCALE GENOMIC DNA]</scope>
    <source>
        <strain evidence="8">DSM 11699 / BSA</strain>
    </source>
</reference>
<name>F0S2B2_DESTD</name>